<dbReference type="AlphaFoldDB" id="A0A317DJZ5"/>
<feature type="compositionally biased region" description="Basic and acidic residues" evidence="2">
    <location>
        <begin position="41"/>
        <end position="60"/>
    </location>
</feature>
<proteinExistence type="predicted"/>
<dbReference type="GO" id="GO:0016787">
    <property type="term" value="F:hydrolase activity"/>
    <property type="evidence" value="ECO:0007669"/>
    <property type="project" value="UniProtKB-KW"/>
</dbReference>
<dbReference type="CDD" id="cd15482">
    <property type="entry name" value="Sialidase_non-viral"/>
    <property type="match status" value="1"/>
</dbReference>
<feature type="domain" description="Sortilin N-terminal" evidence="3">
    <location>
        <begin position="199"/>
        <end position="326"/>
    </location>
</feature>
<evidence type="ECO:0000256" key="1">
    <source>
        <dbReference type="ARBA" id="ARBA00022737"/>
    </source>
</evidence>
<feature type="domain" description="Sortilin N-terminal" evidence="3">
    <location>
        <begin position="640"/>
        <end position="731"/>
    </location>
</feature>
<dbReference type="Pfam" id="PF15902">
    <property type="entry name" value="Sortilin-Vps10"/>
    <property type="match status" value="2"/>
</dbReference>
<feature type="region of interest" description="Disordered" evidence="2">
    <location>
        <begin position="41"/>
        <end position="76"/>
    </location>
</feature>
<dbReference type="InterPro" id="IPR036278">
    <property type="entry name" value="Sialidase_sf"/>
</dbReference>
<dbReference type="SUPFAM" id="SSF110296">
    <property type="entry name" value="Oligoxyloglucan reducing end-specific cellobiohydrolase"/>
    <property type="match status" value="2"/>
</dbReference>
<comment type="caution">
    <text evidence="4">The sequence shown here is derived from an EMBL/GenBank/DDBJ whole genome shotgun (WGS) entry which is preliminary data.</text>
</comment>
<dbReference type="SUPFAM" id="SSF50939">
    <property type="entry name" value="Sialidases"/>
    <property type="match status" value="1"/>
</dbReference>
<dbReference type="Gene3D" id="2.130.10.10">
    <property type="entry name" value="YVTN repeat-like/Quinoprotein amine dehydrogenase"/>
    <property type="match status" value="4"/>
</dbReference>
<dbReference type="PANTHER" id="PTHR43739:SF5">
    <property type="entry name" value="EXO-ALPHA-SIALIDASE"/>
    <property type="match status" value="1"/>
</dbReference>
<sequence length="807" mass="86921">MWSWRMKLQVKRLPLVIAAVLVLALAAFGVQRLAFSDRSEAGRESAEAAEHEGEGEHEAEGEGEEEDEGGPQRPADYLTLKWTSGQDVTQEQVNRSKRQAAAIPKGAGGTWGLVGPSNVGGRVVDVVVDPRHPDTVYTAVSGGGVWKSTDAGDHWAPVWPNDQTQVMGALAVGPDGTLWAGTGEANPSGGGLTYFGDGIYKSTDGGTTWQHWGLVDSAAIGRIVVDPTNPQRIFVAASGSISRSVSQRGIYRVDNGGKDWKLVLAPPNDTTGGIDLAIDPSNHNRVFAALWDHKRNNGARTYGGIGSGLFRSDDGGDTWQRLENIVGPVNSYDETRTGLHADASLGRIGIALAPSNPQRVYVVFGTPYGPDKGFYVSNDGGDSFAAGGRPGASGGYQWWFGRLWVDPANPDHVFSADVNLRESVDAGATWRTSGGVHADQHAMQWDPNVPNRVYLGNDGGMYRSDANGASGSWKHATYAPWNQSYHLAVAADDPNRLATGLQDNGSVRTWTATSEPGDLSQWNAFGGGDGHEVAIDYTDHNIYYECLQVGSCRRHEDVGGVTRNIPLGARHSSRITTDAPLILDPNDPKVVYFGGNVLDRSTDRGTTFTQISPPGDFLTGPVPTEENDLGPFYSNQYATITWIAPAKTAPNTIYLGTDTGRLWKTTDLGAHWTEFTGKGLPQRWVNAIVVDPTNADHVYVAYSGYREGDESANIWQTTDGGQTWSNISGNLPNAPVEMITYDQPQNQLYAATDFGVFYLKNGKKNWARLGQGLPATSVLDIKLTGDGSTIYAATFGRSVWKLPVPRD</sequence>
<dbReference type="PANTHER" id="PTHR43739">
    <property type="entry name" value="XYLOGLUCANASE (EUROFUNG)"/>
    <property type="match status" value="1"/>
</dbReference>
<dbReference type="Proteomes" id="UP000246050">
    <property type="component" value="Unassembled WGS sequence"/>
</dbReference>
<reference evidence="4 5" key="1">
    <citation type="submission" date="2018-05" db="EMBL/GenBank/DDBJ databases">
        <title>Micromonosporas from Atacama Desert.</title>
        <authorList>
            <person name="Carro L."/>
            <person name="Golinska P."/>
            <person name="Klenk H.-P."/>
            <person name="Goodfellow M."/>
        </authorList>
    </citation>
    <scope>NUCLEOTIDE SEQUENCE [LARGE SCALE GENOMIC DNA]</scope>
    <source>
        <strain evidence="4 5">4G51</strain>
    </source>
</reference>
<evidence type="ECO:0000313" key="4">
    <source>
        <dbReference type="EMBL" id="PWR15099.1"/>
    </source>
</evidence>
<gene>
    <name evidence="4" type="ORF">DKT69_12840</name>
</gene>
<evidence type="ECO:0000256" key="2">
    <source>
        <dbReference type="SAM" id="MobiDB-lite"/>
    </source>
</evidence>
<dbReference type="InterPro" id="IPR031778">
    <property type="entry name" value="Sortilin_N"/>
</dbReference>
<dbReference type="EMBL" id="QGKS01000196">
    <property type="protein sequence ID" value="PWR15099.1"/>
    <property type="molecule type" value="Genomic_DNA"/>
</dbReference>
<accession>A0A317DJZ5</accession>
<organism evidence="4 5">
    <name type="scientific">Micromonospora sicca</name>
    <dbReference type="NCBI Taxonomy" id="2202420"/>
    <lineage>
        <taxon>Bacteria</taxon>
        <taxon>Bacillati</taxon>
        <taxon>Actinomycetota</taxon>
        <taxon>Actinomycetes</taxon>
        <taxon>Micromonosporales</taxon>
        <taxon>Micromonosporaceae</taxon>
        <taxon>Micromonospora</taxon>
    </lineage>
</organism>
<dbReference type="GO" id="GO:0010411">
    <property type="term" value="P:xyloglucan metabolic process"/>
    <property type="evidence" value="ECO:0007669"/>
    <property type="project" value="TreeGrafter"/>
</dbReference>
<protein>
    <submittedName>
        <fullName evidence="4">Glycosyl hydrolase</fullName>
    </submittedName>
</protein>
<name>A0A317DJZ5_9ACTN</name>
<keyword evidence="4" id="KW-0378">Hydrolase</keyword>
<dbReference type="InterPro" id="IPR052025">
    <property type="entry name" value="Xyloglucanase_GH74"/>
</dbReference>
<dbReference type="InterPro" id="IPR015943">
    <property type="entry name" value="WD40/YVTN_repeat-like_dom_sf"/>
</dbReference>
<evidence type="ECO:0000313" key="5">
    <source>
        <dbReference type="Proteomes" id="UP000246050"/>
    </source>
</evidence>
<keyword evidence="1" id="KW-0677">Repeat</keyword>
<evidence type="ECO:0000259" key="3">
    <source>
        <dbReference type="Pfam" id="PF15902"/>
    </source>
</evidence>